<evidence type="ECO:0000313" key="2">
    <source>
        <dbReference type="EMBL" id="KAK4447241.1"/>
    </source>
</evidence>
<keyword evidence="3" id="KW-1185">Reference proteome</keyword>
<dbReference type="EMBL" id="MU865951">
    <property type="protein sequence ID" value="KAK4447241.1"/>
    <property type="molecule type" value="Genomic_DNA"/>
</dbReference>
<feature type="domain" description="Heterokaryon incompatibility" evidence="1">
    <location>
        <begin position="59"/>
        <end position="207"/>
    </location>
</feature>
<organism evidence="2 3">
    <name type="scientific">Podospora aff. communis PSN243</name>
    <dbReference type="NCBI Taxonomy" id="3040156"/>
    <lineage>
        <taxon>Eukaryota</taxon>
        <taxon>Fungi</taxon>
        <taxon>Dikarya</taxon>
        <taxon>Ascomycota</taxon>
        <taxon>Pezizomycotina</taxon>
        <taxon>Sordariomycetes</taxon>
        <taxon>Sordariomycetidae</taxon>
        <taxon>Sordariales</taxon>
        <taxon>Podosporaceae</taxon>
        <taxon>Podospora</taxon>
    </lineage>
</organism>
<dbReference type="PANTHER" id="PTHR33112">
    <property type="entry name" value="DOMAIN PROTEIN, PUTATIVE-RELATED"/>
    <property type="match status" value="1"/>
</dbReference>
<protein>
    <submittedName>
        <fullName evidence="2">Heterokaryon incompatibility protein-domain-containing protein</fullName>
    </submittedName>
</protein>
<reference evidence="2" key="1">
    <citation type="journal article" date="2023" name="Mol. Phylogenet. Evol.">
        <title>Genome-scale phylogeny and comparative genomics of the fungal order Sordariales.</title>
        <authorList>
            <person name="Hensen N."/>
            <person name="Bonometti L."/>
            <person name="Westerberg I."/>
            <person name="Brannstrom I.O."/>
            <person name="Guillou S."/>
            <person name="Cros-Aarteil S."/>
            <person name="Calhoun S."/>
            <person name="Haridas S."/>
            <person name="Kuo A."/>
            <person name="Mondo S."/>
            <person name="Pangilinan J."/>
            <person name="Riley R."/>
            <person name="LaButti K."/>
            <person name="Andreopoulos B."/>
            <person name="Lipzen A."/>
            <person name="Chen C."/>
            <person name="Yan M."/>
            <person name="Daum C."/>
            <person name="Ng V."/>
            <person name="Clum A."/>
            <person name="Steindorff A."/>
            <person name="Ohm R.A."/>
            <person name="Martin F."/>
            <person name="Silar P."/>
            <person name="Natvig D.O."/>
            <person name="Lalanne C."/>
            <person name="Gautier V."/>
            <person name="Ament-Velasquez S.L."/>
            <person name="Kruys A."/>
            <person name="Hutchinson M.I."/>
            <person name="Powell A.J."/>
            <person name="Barry K."/>
            <person name="Miller A.N."/>
            <person name="Grigoriev I.V."/>
            <person name="Debuchy R."/>
            <person name="Gladieux P."/>
            <person name="Hiltunen Thoren M."/>
            <person name="Johannesson H."/>
        </authorList>
    </citation>
    <scope>NUCLEOTIDE SEQUENCE</scope>
    <source>
        <strain evidence="2">PSN243</strain>
    </source>
</reference>
<dbReference type="AlphaFoldDB" id="A0AAV9GHN4"/>
<reference evidence="2" key="2">
    <citation type="submission" date="2023-05" db="EMBL/GenBank/DDBJ databases">
        <authorList>
            <consortium name="Lawrence Berkeley National Laboratory"/>
            <person name="Steindorff A."/>
            <person name="Hensen N."/>
            <person name="Bonometti L."/>
            <person name="Westerberg I."/>
            <person name="Brannstrom I.O."/>
            <person name="Guillou S."/>
            <person name="Cros-Aarteil S."/>
            <person name="Calhoun S."/>
            <person name="Haridas S."/>
            <person name="Kuo A."/>
            <person name="Mondo S."/>
            <person name="Pangilinan J."/>
            <person name="Riley R."/>
            <person name="Labutti K."/>
            <person name="Andreopoulos B."/>
            <person name="Lipzen A."/>
            <person name="Chen C."/>
            <person name="Yanf M."/>
            <person name="Daum C."/>
            <person name="Ng V."/>
            <person name="Clum A."/>
            <person name="Ohm R."/>
            <person name="Martin F."/>
            <person name="Silar P."/>
            <person name="Natvig D."/>
            <person name="Lalanne C."/>
            <person name="Gautier V."/>
            <person name="Ament-Velasquez S.L."/>
            <person name="Kruys A."/>
            <person name="Hutchinson M.I."/>
            <person name="Powell A.J."/>
            <person name="Barry K."/>
            <person name="Miller A.N."/>
            <person name="Grigoriev I.V."/>
            <person name="Debuchy R."/>
            <person name="Gladieux P."/>
            <person name="Thoren M.H."/>
            <person name="Johannesson H."/>
        </authorList>
    </citation>
    <scope>NUCLEOTIDE SEQUENCE</scope>
    <source>
        <strain evidence="2">PSN243</strain>
    </source>
</reference>
<feature type="non-terminal residue" evidence="2">
    <location>
        <position position="370"/>
    </location>
</feature>
<feature type="non-terminal residue" evidence="2">
    <location>
        <position position="1"/>
    </location>
</feature>
<gene>
    <name evidence="2" type="ORF">QBC34DRAFT_275230</name>
</gene>
<dbReference type="InterPro" id="IPR010730">
    <property type="entry name" value="HET"/>
</dbReference>
<dbReference type="PANTHER" id="PTHR33112:SF1">
    <property type="entry name" value="HETEROKARYON INCOMPATIBILITY DOMAIN-CONTAINING PROTEIN"/>
    <property type="match status" value="1"/>
</dbReference>
<comment type="caution">
    <text evidence="2">The sequence shown here is derived from an EMBL/GenBank/DDBJ whole genome shotgun (WGS) entry which is preliminary data.</text>
</comment>
<accession>A0AAV9GHN4</accession>
<dbReference type="Pfam" id="PF06985">
    <property type="entry name" value="HET"/>
    <property type="match status" value="1"/>
</dbReference>
<evidence type="ECO:0000259" key="1">
    <source>
        <dbReference type="Pfam" id="PF06985"/>
    </source>
</evidence>
<dbReference type="Proteomes" id="UP001321760">
    <property type="component" value="Unassembled WGS sequence"/>
</dbReference>
<proteinExistence type="predicted"/>
<sequence>PNNVDFSRLKQWMSACEREHRCVDDSGSQNCFPGTRLIDCKTRRVVRAGDDTNGSALAYVALSYVWGPSSSASLAFPISKPGRLRGDLSSHELPEQLPRTIEDAILAVLKLGMQYLRVDKYCIDQADHTGKEEHIRNMDKIYQNASATIVACAGSDSEYGLPGVSGVSRTLQLSSKTTGGTFVSALPALPSVLKASVWATRGWIYQEAILSRRLIFFTDFQVYASCVSLQAECRLWCESHTSPLMIQKPQFTSRGLFLDRNVDLTQLGTSDSGTLRRIQEHIAEYSKRQLSFDSDALNAFSGILAKSSCYSYFGIPFLEEPDIFISAILRARKRSFVMGLFWRRNRQAQGTLCRRRGFPSWSWVGWTGAV</sequence>
<evidence type="ECO:0000313" key="3">
    <source>
        <dbReference type="Proteomes" id="UP001321760"/>
    </source>
</evidence>
<name>A0AAV9GHN4_9PEZI</name>